<keyword evidence="1" id="KW-0812">Transmembrane</keyword>
<organism evidence="2 3">
    <name type="scientific">Pseudomonas syringae pv. pisi str. 1704B</name>
    <dbReference type="NCBI Taxonomy" id="629263"/>
    <lineage>
        <taxon>Bacteria</taxon>
        <taxon>Pseudomonadati</taxon>
        <taxon>Pseudomonadota</taxon>
        <taxon>Gammaproteobacteria</taxon>
        <taxon>Pseudomonadales</taxon>
        <taxon>Pseudomonadaceae</taxon>
        <taxon>Pseudomonas</taxon>
        <taxon>Pseudomonas syringae</taxon>
    </lineage>
</organism>
<comment type="caution">
    <text evidence="2">The sequence shown here is derived from an EMBL/GenBank/DDBJ whole genome shotgun (WGS) entry which is preliminary data.</text>
</comment>
<evidence type="ECO:0000313" key="3">
    <source>
        <dbReference type="Proteomes" id="UP000004986"/>
    </source>
</evidence>
<dbReference type="PANTHER" id="PTHR30287:SF1">
    <property type="entry name" value="INNER MEMBRANE PROTEIN"/>
    <property type="match status" value="1"/>
</dbReference>
<evidence type="ECO:0000256" key="1">
    <source>
        <dbReference type="SAM" id="Phobius"/>
    </source>
</evidence>
<dbReference type="GO" id="GO:0005886">
    <property type="term" value="C:plasma membrane"/>
    <property type="evidence" value="ECO:0007669"/>
    <property type="project" value="TreeGrafter"/>
</dbReference>
<keyword evidence="1" id="KW-1133">Transmembrane helix</keyword>
<protein>
    <submittedName>
        <fullName evidence="2">Uncharacterized protein</fullName>
    </submittedName>
</protein>
<feature type="transmembrane region" description="Helical" evidence="1">
    <location>
        <begin position="43"/>
        <end position="63"/>
    </location>
</feature>
<feature type="transmembrane region" description="Helical" evidence="1">
    <location>
        <begin position="83"/>
        <end position="105"/>
    </location>
</feature>
<feature type="non-terminal residue" evidence="2">
    <location>
        <position position="137"/>
    </location>
</feature>
<evidence type="ECO:0000313" key="2">
    <source>
        <dbReference type="EMBL" id="EGH48053.1"/>
    </source>
</evidence>
<dbReference type="AlphaFoldDB" id="F3GLV0"/>
<proteinExistence type="predicted"/>
<dbReference type="Proteomes" id="UP000004986">
    <property type="component" value="Unassembled WGS sequence"/>
</dbReference>
<keyword evidence="1" id="KW-0472">Membrane</keyword>
<dbReference type="InterPro" id="IPR038766">
    <property type="entry name" value="Membrane_comp_ABC_pdt"/>
</dbReference>
<sequence length="137" mass="14013">FSLQLAIIGLLANLSGALLGWLAQLGLFALLQNLLPATVPPGGVLPALAGMGTGLVALAGFALPPLAALGRVPPLRVLRRDMLPIPASSWLVYGAALLALGLIMWRLSLDLVLTFALLGGGIVAALLLGSLFSSWAQ</sequence>
<feature type="transmembrane region" description="Helical" evidence="1">
    <location>
        <begin position="111"/>
        <end position="132"/>
    </location>
</feature>
<feature type="non-terminal residue" evidence="2">
    <location>
        <position position="1"/>
    </location>
</feature>
<dbReference type="HOGENOM" id="CLU_1869527_0_0_6"/>
<dbReference type="EMBL" id="AEAI01002753">
    <property type="protein sequence ID" value="EGH48053.1"/>
    <property type="molecule type" value="Genomic_DNA"/>
</dbReference>
<accession>F3GLV0</accession>
<feature type="transmembrane region" description="Helical" evidence="1">
    <location>
        <begin position="7"/>
        <end position="31"/>
    </location>
</feature>
<keyword evidence="3" id="KW-1185">Reference proteome</keyword>
<name>F3GLV0_PSESJ</name>
<reference evidence="2 3" key="1">
    <citation type="journal article" date="2011" name="PLoS Pathog.">
        <title>Dynamic evolution of pathogenicity revealed by sequencing and comparative genomics of 19 Pseudomonas syringae isolates.</title>
        <authorList>
            <person name="Baltrus D.A."/>
            <person name="Nishimura M.T."/>
            <person name="Romanchuk A."/>
            <person name="Chang J.H."/>
            <person name="Mukhtar M.S."/>
            <person name="Cherkis K."/>
            <person name="Roach J."/>
            <person name="Grant S.R."/>
            <person name="Jones C.D."/>
            <person name="Dangl J.L."/>
        </authorList>
    </citation>
    <scope>NUCLEOTIDE SEQUENCE [LARGE SCALE GENOMIC DNA]</scope>
    <source>
        <strain evidence="2 3">1704B</strain>
    </source>
</reference>
<dbReference type="PANTHER" id="PTHR30287">
    <property type="entry name" value="MEMBRANE COMPONENT OF PREDICTED ABC SUPERFAMILY METABOLITE UPTAKE TRANSPORTER"/>
    <property type="match status" value="1"/>
</dbReference>
<gene>
    <name evidence="2" type="ORF">PSYPI_39544</name>
</gene>